<dbReference type="RefSeq" id="WP_004844115.1">
    <property type="nucleotide sequence ID" value="NZ_AP031446.1"/>
</dbReference>
<dbReference type="SUPFAM" id="SSF56821">
    <property type="entry name" value="Prismane protein-like"/>
    <property type="match status" value="1"/>
</dbReference>
<dbReference type="EMBL" id="JAAIRY010000014">
    <property type="protein sequence ID" value="NSI65511.1"/>
    <property type="molecule type" value="Genomic_DNA"/>
</dbReference>
<reference evidence="5" key="5">
    <citation type="submission" date="2022-12" db="EMBL/GenBank/DDBJ databases">
        <title>Genome of R. gnavus strain RSHDN_120.</title>
        <authorList>
            <person name="Abdugheni R."/>
        </authorList>
    </citation>
    <scope>NUCLEOTIDE SEQUENCE</scope>
    <source>
        <strain evidence="5">RSHDN_120</strain>
    </source>
</reference>
<reference evidence="4" key="6">
    <citation type="submission" date="2023-01" db="EMBL/GenBank/DDBJ databases">
        <title>Human gut microbiome strain richness.</title>
        <authorList>
            <person name="Chen-Liaw A."/>
        </authorList>
    </citation>
    <scope>NUCLEOTIDE SEQUENCE</scope>
    <source>
        <strain evidence="4">1001217st1_A9_1001217B_191108</strain>
    </source>
</reference>
<evidence type="ECO:0000256" key="1">
    <source>
        <dbReference type="ARBA" id="ARBA00012244"/>
    </source>
</evidence>
<dbReference type="Proteomes" id="UP000285697">
    <property type="component" value="Unassembled WGS sequence"/>
</dbReference>
<dbReference type="EMBL" id="JAPZEG010000009">
    <property type="protein sequence ID" value="MDE1203716.1"/>
    <property type="molecule type" value="Genomic_DNA"/>
</dbReference>
<dbReference type="Proteomes" id="UP000283834">
    <property type="component" value="Unassembled WGS sequence"/>
</dbReference>
<dbReference type="Pfam" id="PF03598">
    <property type="entry name" value="CdhC"/>
    <property type="match status" value="1"/>
</dbReference>
<dbReference type="Proteomes" id="UP000283981">
    <property type="component" value="Unassembled WGS sequence"/>
</dbReference>
<evidence type="ECO:0000256" key="2">
    <source>
        <dbReference type="ARBA" id="ARBA00022679"/>
    </source>
</evidence>
<evidence type="ECO:0000313" key="5">
    <source>
        <dbReference type="EMBL" id="MDE1203716.1"/>
    </source>
</evidence>
<gene>
    <name evidence="10" type="ORF">DW243_04250</name>
    <name evidence="9" type="ORF">DW270_12815</name>
    <name evidence="8" type="ORF">DWX36_09895</name>
    <name evidence="7" type="ORF">DWY88_16015</name>
    <name evidence="6" type="ORF">G4981_09545</name>
    <name evidence="5" type="ORF">O4N78_09065</name>
    <name evidence="3" type="ORF">OZZ17_04975</name>
    <name evidence="4" type="ORF">PNU63_11600</name>
</gene>
<comment type="caution">
    <text evidence="9">The sequence shown here is derived from an EMBL/GenBank/DDBJ whole genome shotgun (WGS) entry which is preliminary data.</text>
</comment>
<dbReference type="InterPro" id="IPR011254">
    <property type="entry name" value="Prismane-like_sf"/>
</dbReference>
<protein>
    <recommendedName>
        <fullName evidence="1">CO-methylating acetyl-CoA synthase</fullName>
        <ecNumber evidence="1">2.3.1.169</ecNumber>
    </recommendedName>
</protein>
<dbReference type="GO" id="GO:0006084">
    <property type="term" value="P:acetyl-CoA metabolic process"/>
    <property type="evidence" value="ECO:0007669"/>
    <property type="project" value="InterPro"/>
</dbReference>
<dbReference type="EMBL" id="QRWQ01000008">
    <property type="protein sequence ID" value="RGT38434.1"/>
    <property type="molecule type" value="Genomic_DNA"/>
</dbReference>
<evidence type="ECO:0000313" key="13">
    <source>
        <dbReference type="Proteomes" id="UP000285697"/>
    </source>
</evidence>
<proteinExistence type="predicted"/>
<evidence type="ECO:0000313" key="7">
    <source>
        <dbReference type="EMBL" id="RGQ60151.1"/>
    </source>
</evidence>
<evidence type="ECO:0000313" key="9">
    <source>
        <dbReference type="EMBL" id="RHG16591.1"/>
    </source>
</evidence>
<dbReference type="EMBL" id="QRTJ01000050">
    <property type="protein sequence ID" value="RGQ60151.1"/>
    <property type="molecule type" value="Genomic_DNA"/>
</dbReference>
<dbReference type="EMBL" id="JAQMLR010000011">
    <property type="protein sequence ID" value="MDB8739403.1"/>
    <property type="molecule type" value="Genomic_DNA"/>
</dbReference>
<dbReference type="Proteomes" id="UP001149331">
    <property type="component" value="Unassembled WGS sequence"/>
</dbReference>
<dbReference type="Proteomes" id="UP001079535">
    <property type="component" value="Unassembled WGS sequence"/>
</dbReference>
<dbReference type="InterPro" id="IPR004461">
    <property type="entry name" value="CO_DH/Ac-CoA_synth_bsu"/>
</dbReference>
<evidence type="ECO:0000313" key="3">
    <source>
        <dbReference type="EMBL" id="MCZ0666895.1"/>
    </source>
</evidence>
<dbReference type="GO" id="GO:0043885">
    <property type="term" value="F:anaerobic carbon-monoxide dehydrogenase activity"/>
    <property type="evidence" value="ECO:0007669"/>
    <property type="project" value="InterPro"/>
</dbReference>
<dbReference type="GeneID" id="57434136"/>
<dbReference type="AlphaFoldDB" id="A0A2N5PV21"/>
<dbReference type="EMBL" id="JAPRAY010000005">
    <property type="protein sequence ID" value="MCZ0666895.1"/>
    <property type="molecule type" value="Genomic_DNA"/>
</dbReference>
<dbReference type="Gene3D" id="3.30.1650.10">
    <property type="entry name" value="Bifunctional carbon monoxide dehydrogenase/acetyl-coa synthase(codh/acs), Chain M, domain 3"/>
    <property type="match status" value="1"/>
</dbReference>
<evidence type="ECO:0000313" key="14">
    <source>
        <dbReference type="Proteomes" id="UP000286137"/>
    </source>
</evidence>
<dbReference type="STRING" id="33038.GCA_900067245_02117"/>
<reference evidence="6" key="3">
    <citation type="submission" date="2020-02" db="EMBL/GenBank/DDBJ databases">
        <authorList>
            <person name="Littmann E."/>
            <person name="Sorbara M."/>
        </authorList>
    </citation>
    <scope>NUCLEOTIDE SEQUENCE</scope>
    <source>
        <strain evidence="6">MSK.11.9</strain>
    </source>
</reference>
<name>A0A2N5PV21_MEDGN</name>
<reference evidence="3" key="4">
    <citation type="submission" date="2022-11" db="EMBL/GenBank/DDBJ databases">
        <title>Temperate bacteriophages infecting mucin-degrading bacterium Ruminococcus gnavus from the human gut.</title>
        <authorList>
            <person name="Buttimer C."/>
        </authorList>
    </citation>
    <scope>NUCLEOTIDE SEQUENCE</scope>
    <source>
        <strain evidence="3">CCUG 49994</strain>
    </source>
</reference>
<dbReference type="Proteomes" id="UP000286137">
    <property type="component" value="Unassembled WGS sequence"/>
</dbReference>
<sequence length="235" mass="27516">MQVYDKVIETTRELLKPFPVKELNRNHAKPWNLLKENEFLLQKEVAFELGIRSQPSTCYQAVTSSKELLPEDKILLYGPDLPEIKKNVPFTRITWIQIDPIEDQDKAYQRIKKLEFAKFKIIPEGYMMLSSSMDQKEQVRVSKKAMKKALDFATVGNLMIQKYKEEFQAKHVQILFITRELPVMDQLIAQGKKVDEITNAFDHILKNIILDCDLCPLHPICDDVEELRQIHFARK</sequence>
<keyword evidence="2" id="KW-0808">Transferase</keyword>
<dbReference type="InterPro" id="IPR038571">
    <property type="entry name" value="CO_DH/Ac-CoA_synth_bsu_3_sf"/>
</dbReference>
<dbReference type="EC" id="2.3.1.169" evidence="1"/>
<evidence type="ECO:0000313" key="12">
    <source>
        <dbReference type="Proteomes" id="UP000283981"/>
    </source>
</evidence>
<accession>A0A2N5PV21</accession>
<reference evidence="6" key="2">
    <citation type="journal article" date="2020" name="Cell Host Microbe">
        <title>Functional and Genomic Variation between Human-Derived Isolates of Lachnospiraceae Reveals Inter- and Intra-Species Diversity.</title>
        <authorList>
            <person name="Sorbara M.T."/>
            <person name="Littmann E.R."/>
            <person name="Fontana E."/>
            <person name="Moody T.U."/>
            <person name="Kohout C.E."/>
            <person name="Gjonbalaj M."/>
            <person name="Eaton V."/>
            <person name="Seok R."/>
            <person name="Leiner I.M."/>
            <person name="Pamer E.G."/>
        </authorList>
    </citation>
    <scope>NUCLEOTIDE SEQUENCE</scope>
    <source>
        <strain evidence="6">MSK.11.9</strain>
    </source>
</reference>
<reference evidence="11 12" key="1">
    <citation type="submission" date="2018-08" db="EMBL/GenBank/DDBJ databases">
        <title>A genome reference for cultivated species of the human gut microbiota.</title>
        <authorList>
            <person name="Zou Y."/>
            <person name="Xue W."/>
            <person name="Luo G."/>
        </authorList>
    </citation>
    <scope>NUCLEOTIDE SEQUENCE [LARGE SCALE GENOMIC DNA]</scope>
    <source>
        <strain evidence="8 11">AF19-16AC</strain>
        <strain evidence="7 14">AF27-4BH</strain>
        <strain evidence="10 12">AM21-18</strain>
        <strain evidence="9 13">AM22-7AC</strain>
    </source>
</reference>
<evidence type="ECO:0000313" key="11">
    <source>
        <dbReference type="Proteomes" id="UP000283834"/>
    </source>
</evidence>
<evidence type="ECO:0000313" key="8">
    <source>
        <dbReference type="EMBL" id="RGT38434.1"/>
    </source>
</evidence>
<dbReference type="Proteomes" id="UP001211731">
    <property type="component" value="Unassembled WGS sequence"/>
</dbReference>
<dbReference type="GO" id="GO:0043884">
    <property type="term" value="F:CO-methylating acetyl-CoA synthase activity"/>
    <property type="evidence" value="ECO:0007669"/>
    <property type="project" value="UniProtKB-EC"/>
</dbReference>
<organism evidence="9 13">
    <name type="scientific">Mediterraneibacter gnavus</name>
    <name type="common">Ruminococcus gnavus</name>
    <dbReference type="NCBI Taxonomy" id="33038"/>
    <lineage>
        <taxon>Bacteria</taxon>
        <taxon>Bacillati</taxon>
        <taxon>Bacillota</taxon>
        <taxon>Clostridia</taxon>
        <taxon>Lachnospirales</taxon>
        <taxon>Lachnospiraceae</taxon>
        <taxon>Mediterraneibacter</taxon>
    </lineage>
</organism>
<dbReference type="Proteomes" id="UP001296581">
    <property type="component" value="Unassembled WGS sequence"/>
</dbReference>
<evidence type="ECO:0000313" key="6">
    <source>
        <dbReference type="EMBL" id="NSI65511.1"/>
    </source>
</evidence>
<dbReference type="EMBL" id="QRIA01000020">
    <property type="protein sequence ID" value="RHG16591.1"/>
    <property type="molecule type" value="Genomic_DNA"/>
</dbReference>
<evidence type="ECO:0000313" key="4">
    <source>
        <dbReference type="EMBL" id="MDB8739403.1"/>
    </source>
</evidence>
<evidence type="ECO:0000313" key="10">
    <source>
        <dbReference type="EMBL" id="RHG87324.1"/>
    </source>
</evidence>
<dbReference type="EMBL" id="QRIS01000005">
    <property type="protein sequence ID" value="RHG87324.1"/>
    <property type="molecule type" value="Genomic_DNA"/>
</dbReference>